<evidence type="ECO:0000256" key="4">
    <source>
        <dbReference type="ARBA" id="ARBA00022833"/>
    </source>
</evidence>
<feature type="region of interest" description="Disordered" evidence="5">
    <location>
        <begin position="44"/>
        <end position="64"/>
    </location>
</feature>
<evidence type="ECO:0000256" key="3">
    <source>
        <dbReference type="ARBA" id="ARBA00022737"/>
    </source>
</evidence>
<keyword evidence="7" id="KW-1185">Reference proteome</keyword>
<evidence type="ECO:0000256" key="2">
    <source>
        <dbReference type="ARBA" id="ARBA00022723"/>
    </source>
</evidence>
<dbReference type="PANTHER" id="PTHR45891">
    <property type="entry name" value="ZINC FINGER HOMEOBOX PROTEIN"/>
    <property type="match status" value="1"/>
</dbReference>
<dbReference type="Proteomes" id="UP000007801">
    <property type="component" value="Unassembled WGS sequence"/>
</dbReference>
<proteinExistence type="predicted"/>
<dbReference type="InterPro" id="IPR001356">
    <property type="entry name" value="HD"/>
</dbReference>
<dbReference type="GO" id="GO:0000981">
    <property type="term" value="F:DNA-binding transcription factor activity, RNA polymerase II-specific"/>
    <property type="evidence" value="ECO:0007669"/>
    <property type="project" value="TreeGrafter"/>
</dbReference>
<gene>
    <name evidence="6" type="primary">Dana\GF19021</name>
    <name evidence="6" type="synonym">dana_GLEANR_20615</name>
    <name evidence="6" type="ORF">GF19021</name>
</gene>
<dbReference type="EMBL" id="CH902639">
    <property type="protein sequence ID" value="KPU74529.1"/>
    <property type="molecule type" value="Genomic_DNA"/>
</dbReference>
<accession>A0A0P8Y5V7</accession>
<dbReference type="GO" id="GO:0046872">
    <property type="term" value="F:metal ion binding"/>
    <property type="evidence" value="ECO:0007669"/>
    <property type="project" value="UniProtKB-KW"/>
</dbReference>
<evidence type="ECO:0000313" key="6">
    <source>
        <dbReference type="EMBL" id="KPU74529.1"/>
    </source>
</evidence>
<keyword evidence="2" id="KW-0479">Metal-binding</keyword>
<dbReference type="CDD" id="cd00086">
    <property type="entry name" value="homeodomain"/>
    <property type="match status" value="1"/>
</dbReference>
<keyword evidence="4" id="KW-0862">Zinc</keyword>
<dbReference type="InterPro" id="IPR051968">
    <property type="entry name" value="ZnFinger_Homeobox_TR"/>
</dbReference>
<dbReference type="SMR" id="A0A0P8Y5V7"/>
<evidence type="ECO:0000256" key="1">
    <source>
        <dbReference type="ARBA" id="ARBA00004123"/>
    </source>
</evidence>
<dbReference type="PANTHER" id="PTHR45891:SF3">
    <property type="entry name" value="ZINC FINGER PROTEIN 2"/>
    <property type="match status" value="1"/>
</dbReference>
<sequence length="226" mass="25680">MENITINNFIGNRLILFVPNFSRFKLFIFIKVWFQNSRAKDKKSRNQRHYAHISDDNSYDGSSGKEVANDLKSNYVSMELDSDRILQDCQLCQVTQVNIQKHAFSVEHICKMKKLFKQTTELYSHSNGSGSDDNDSDREKRFYNLSKAFLFQHVVSNATSIASSHTSGSGQDSNRLHEDNIILNCDTTTGNKSSTAEVESENETNIAGNQDLIQQLFNRNHITGGK</sequence>
<dbReference type="GO" id="GO:0000978">
    <property type="term" value="F:RNA polymerase II cis-regulatory region sequence-specific DNA binding"/>
    <property type="evidence" value="ECO:0007669"/>
    <property type="project" value="TreeGrafter"/>
</dbReference>
<dbReference type="AlphaFoldDB" id="A0A0P8Y5V7"/>
<dbReference type="GO" id="GO:0005634">
    <property type="term" value="C:nucleus"/>
    <property type="evidence" value="ECO:0007669"/>
    <property type="project" value="UniProtKB-SubCell"/>
</dbReference>
<name>A0A0P8Y5V7_DROAN</name>
<comment type="subcellular location">
    <subcellularLocation>
        <location evidence="1">Nucleus</location>
    </subcellularLocation>
</comment>
<evidence type="ECO:0000313" key="7">
    <source>
        <dbReference type="Proteomes" id="UP000007801"/>
    </source>
</evidence>
<evidence type="ECO:0000256" key="5">
    <source>
        <dbReference type="SAM" id="MobiDB-lite"/>
    </source>
</evidence>
<reference evidence="6 7" key="1">
    <citation type="journal article" date="2007" name="Nature">
        <title>Evolution of genes and genomes on the Drosophila phylogeny.</title>
        <authorList>
            <consortium name="Drosophila 12 Genomes Consortium"/>
            <person name="Clark A.G."/>
            <person name="Eisen M.B."/>
            <person name="Smith D.R."/>
            <person name="Bergman C.M."/>
            <person name="Oliver B."/>
            <person name="Markow T.A."/>
            <person name="Kaufman T.C."/>
            <person name="Kellis M."/>
            <person name="Gelbart W."/>
            <person name="Iyer V.N."/>
            <person name="Pollard D.A."/>
            <person name="Sackton T.B."/>
            <person name="Larracuente A.M."/>
            <person name="Singh N.D."/>
            <person name="Abad J.P."/>
            <person name="Abt D.N."/>
            <person name="Adryan B."/>
            <person name="Aguade M."/>
            <person name="Akashi H."/>
            <person name="Anderson W.W."/>
            <person name="Aquadro C.F."/>
            <person name="Ardell D.H."/>
            <person name="Arguello R."/>
            <person name="Artieri C.G."/>
            <person name="Barbash D.A."/>
            <person name="Barker D."/>
            <person name="Barsanti P."/>
            <person name="Batterham P."/>
            <person name="Batzoglou S."/>
            <person name="Begun D."/>
            <person name="Bhutkar A."/>
            <person name="Blanco E."/>
            <person name="Bosak S.A."/>
            <person name="Bradley R.K."/>
            <person name="Brand A.D."/>
            <person name="Brent M.R."/>
            <person name="Brooks A.N."/>
            <person name="Brown R.H."/>
            <person name="Butlin R.K."/>
            <person name="Caggese C."/>
            <person name="Calvi B.R."/>
            <person name="Bernardo de Carvalho A."/>
            <person name="Caspi A."/>
            <person name="Castrezana S."/>
            <person name="Celniker S.E."/>
            <person name="Chang J.L."/>
            <person name="Chapple C."/>
            <person name="Chatterji S."/>
            <person name="Chinwalla A."/>
            <person name="Civetta A."/>
            <person name="Clifton S.W."/>
            <person name="Comeron J.M."/>
            <person name="Costello J.C."/>
            <person name="Coyne J.A."/>
            <person name="Daub J."/>
            <person name="David R.G."/>
            <person name="Delcher A.L."/>
            <person name="Delehaunty K."/>
            <person name="Do C.B."/>
            <person name="Ebling H."/>
            <person name="Edwards K."/>
            <person name="Eickbush T."/>
            <person name="Evans J.D."/>
            <person name="Filipski A."/>
            <person name="Findeiss S."/>
            <person name="Freyhult E."/>
            <person name="Fulton L."/>
            <person name="Fulton R."/>
            <person name="Garcia A.C."/>
            <person name="Gardiner A."/>
            <person name="Garfield D.A."/>
            <person name="Garvin B.E."/>
            <person name="Gibson G."/>
            <person name="Gilbert D."/>
            <person name="Gnerre S."/>
            <person name="Godfrey J."/>
            <person name="Good R."/>
            <person name="Gotea V."/>
            <person name="Gravely B."/>
            <person name="Greenberg A.J."/>
            <person name="Griffiths-Jones S."/>
            <person name="Gross S."/>
            <person name="Guigo R."/>
            <person name="Gustafson E.A."/>
            <person name="Haerty W."/>
            <person name="Hahn M.W."/>
            <person name="Halligan D.L."/>
            <person name="Halpern A.L."/>
            <person name="Halter G.M."/>
            <person name="Han M.V."/>
            <person name="Heger A."/>
            <person name="Hillier L."/>
            <person name="Hinrichs A.S."/>
            <person name="Holmes I."/>
            <person name="Hoskins R.A."/>
            <person name="Hubisz M.J."/>
            <person name="Hultmark D."/>
            <person name="Huntley M.A."/>
            <person name="Jaffe D.B."/>
            <person name="Jagadeeshan S."/>
            <person name="Jeck W.R."/>
            <person name="Johnson J."/>
            <person name="Jones C.D."/>
            <person name="Jordan W.C."/>
            <person name="Karpen G.H."/>
            <person name="Kataoka E."/>
            <person name="Keightley P.D."/>
            <person name="Kheradpour P."/>
            <person name="Kirkness E.F."/>
            <person name="Koerich L.B."/>
            <person name="Kristiansen K."/>
            <person name="Kudrna D."/>
            <person name="Kulathinal R.J."/>
            <person name="Kumar S."/>
            <person name="Kwok R."/>
            <person name="Lander E."/>
            <person name="Langley C.H."/>
            <person name="Lapoint R."/>
            <person name="Lazzaro B.P."/>
            <person name="Lee S.J."/>
            <person name="Levesque L."/>
            <person name="Li R."/>
            <person name="Lin C.F."/>
            <person name="Lin M.F."/>
            <person name="Lindblad-Toh K."/>
            <person name="Llopart A."/>
            <person name="Long M."/>
            <person name="Low L."/>
            <person name="Lozovsky E."/>
            <person name="Lu J."/>
            <person name="Luo M."/>
            <person name="Machado C.A."/>
            <person name="Makalowski W."/>
            <person name="Marzo M."/>
            <person name="Matsuda M."/>
            <person name="Matzkin L."/>
            <person name="McAllister B."/>
            <person name="McBride C.S."/>
            <person name="McKernan B."/>
            <person name="McKernan K."/>
            <person name="Mendez-Lago M."/>
            <person name="Minx P."/>
            <person name="Mollenhauer M.U."/>
            <person name="Montooth K."/>
            <person name="Mount S.M."/>
            <person name="Mu X."/>
            <person name="Myers E."/>
            <person name="Negre B."/>
            <person name="Newfeld S."/>
            <person name="Nielsen R."/>
            <person name="Noor M.A."/>
            <person name="O'Grady P."/>
            <person name="Pachter L."/>
            <person name="Papaceit M."/>
            <person name="Parisi M.J."/>
            <person name="Parisi M."/>
            <person name="Parts L."/>
            <person name="Pedersen J.S."/>
            <person name="Pesole G."/>
            <person name="Phillippy A.M."/>
            <person name="Ponting C.P."/>
            <person name="Pop M."/>
            <person name="Porcelli D."/>
            <person name="Powell J.R."/>
            <person name="Prohaska S."/>
            <person name="Pruitt K."/>
            <person name="Puig M."/>
            <person name="Quesneville H."/>
            <person name="Ram K.R."/>
            <person name="Rand D."/>
            <person name="Rasmussen M.D."/>
            <person name="Reed L.K."/>
            <person name="Reenan R."/>
            <person name="Reily A."/>
            <person name="Remington K.A."/>
            <person name="Rieger T.T."/>
            <person name="Ritchie M.G."/>
            <person name="Robin C."/>
            <person name="Rogers Y.H."/>
            <person name="Rohde C."/>
            <person name="Rozas J."/>
            <person name="Rubenfield M.J."/>
            <person name="Ruiz A."/>
            <person name="Russo S."/>
            <person name="Salzberg S.L."/>
            <person name="Sanchez-Gracia A."/>
            <person name="Saranga D.J."/>
            <person name="Sato H."/>
            <person name="Schaeffer S.W."/>
            <person name="Schatz M.C."/>
            <person name="Schlenke T."/>
            <person name="Schwartz R."/>
            <person name="Segarra C."/>
            <person name="Singh R.S."/>
            <person name="Sirot L."/>
            <person name="Sirota M."/>
            <person name="Sisneros N.B."/>
            <person name="Smith C.D."/>
            <person name="Smith T.F."/>
            <person name="Spieth J."/>
            <person name="Stage D.E."/>
            <person name="Stark A."/>
            <person name="Stephan W."/>
            <person name="Strausberg R.L."/>
            <person name="Strempel S."/>
            <person name="Sturgill D."/>
            <person name="Sutton G."/>
            <person name="Sutton G.G."/>
            <person name="Tao W."/>
            <person name="Teichmann S."/>
            <person name="Tobari Y.N."/>
            <person name="Tomimura Y."/>
            <person name="Tsolas J.M."/>
            <person name="Valente V.L."/>
            <person name="Venter E."/>
            <person name="Venter J.C."/>
            <person name="Vicario S."/>
            <person name="Vieira F.G."/>
            <person name="Vilella A.J."/>
            <person name="Villasante A."/>
            <person name="Walenz B."/>
            <person name="Wang J."/>
            <person name="Wasserman M."/>
            <person name="Watts T."/>
            <person name="Wilson D."/>
            <person name="Wilson R.K."/>
            <person name="Wing R.A."/>
            <person name="Wolfner M.F."/>
            <person name="Wong A."/>
            <person name="Wong G.K."/>
            <person name="Wu C.I."/>
            <person name="Wu G."/>
            <person name="Yamamoto D."/>
            <person name="Yang H.P."/>
            <person name="Yang S.P."/>
            <person name="Yorke J.A."/>
            <person name="Yoshida K."/>
            <person name="Zdobnov E."/>
            <person name="Zhang P."/>
            <person name="Zhang Y."/>
            <person name="Zimin A.V."/>
            <person name="Baldwin J."/>
            <person name="Abdouelleil A."/>
            <person name="Abdulkadir J."/>
            <person name="Abebe A."/>
            <person name="Abera B."/>
            <person name="Abreu J."/>
            <person name="Acer S.C."/>
            <person name="Aftuck L."/>
            <person name="Alexander A."/>
            <person name="An P."/>
            <person name="Anderson E."/>
            <person name="Anderson S."/>
            <person name="Arachi H."/>
            <person name="Azer M."/>
            <person name="Bachantsang P."/>
            <person name="Barry A."/>
            <person name="Bayul T."/>
            <person name="Berlin A."/>
            <person name="Bessette D."/>
            <person name="Bloom T."/>
            <person name="Blye J."/>
            <person name="Boguslavskiy L."/>
            <person name="Bonnet C."/>
            <person name="Boukhgalter B."/>
            <person name="Bourzgui I."/>
            <person name="Brown A."/>
            <person name="Cahill P."/>
            <person name="Channer S."/>
            <person name="Cheshatsang Y."/>
            <person name="Chuda L."/>
            <person name="Citroen M."/>
            <person name="Collymore A."/>
            <person name="Cooke P."/>
            <person name="Costello M."/>
            <person name="D'Aco K."/>
            <person name="Daza R."/>
            <person name="De Haan G."/>
            <person name="DeGray S."/>
            <person name="DeMaso C."/>
            <person name="Dhargay N."/>
            <person name="Dooley K."/>
            <person name="Dooley E."/>
            <person name="Doricent M."/>
            <person name="Dorje P."/>
            <person name="Dorjee K."/>
            <person name="Dupes A."/>
            <person name="Elong R."/>
            <person name="Falk J."/>
            <person name="Farina A."/>
            <person name="Faro S."/>
            <person name="Ferguson D."/>
            <person name="Fisher S."/>
            <person name="Foley C.D."/>
            <person name="Franke A."/>
            <person name="Friedrich D."/>
            <person name="Gadbois L."/>
            <person name="Gearin G."/>
            <person name="Gearin C.R."/>
            <person name="Giannoukos G."/>
            <person name="Goode T."/>
            <person name="Graham J."/>
            <person name="Grandbois E."/>
            <person name="Grewal S."/>
            <person name="Gyaltsen K."/>
            <person name="Hafez N."/>
            <person name="Hagos B."/>
            <person name="Hall J."/>
            <person name="Henson C."/>
            <person name="Hollinger A."/>
            <person name="Honan T."/>
            <person name="Huard M.D."/>
            <person name="Hughes L."/>
            <person name="Hurhula B."/>
            <person name="Husby M.E."/>
            <person name="Kamat A."/>
            <person name="Kanga B."/>
            <person name="Kashin S."/>
            <person name="Khazanovich D."/>
            <person name="Kisner P."/>
            <person name="Lance K."/>
            <person name="Lara M."/>
            <person name="Lee W."/>
            <person name="Lennon N."/>
            <person name="Letendre F."/>
            <person name="LeVine R."/>
            <person name="Lipovsky A."/>
            <person name="Liu X."/>
            <person name="Liu J."/>
            <person name="Liu S."/>
            <person name="Lokyitsang T."/>
            <person name="Lokyitsang Y."/>
            <person name="Lubonja R."/>
            <person name="Lui A."/>
            <person name="MacDonald P."/>
            <person name="Magnisalis V."/>
            <person name="Maru K."/>
            <person name="Matthews C."/>
            <person name="McCusker W."/>
            <person name="McDonough S."/>
            <person name="Mehta T."/>
            <person name="Meldrim J."/>
            <person name="Meneus L."/>
            <person name="Mihai O."/>
            <person name="Mihalev A."/>
            <person name="Mihova T."/>
            <person name="Mittelman R."/>
            <person name="Mlenga V."/>
            <person name="Montmayeur A."/>
            <person name="Mulrain L."/>
            <person name="Navidi A."/>
            <person name="Naylor J."/>
            <person name="Negash T."/>
            <person name="Nguyen T."/>
            <person name="Nguyen N."/>
            <person name="Nicol R."/>
            <person name="Norbu C."/>
            <person name="Norbu N."/>
            <person name="Novod N."/>
            <person name="O'Neill B."/>
            <person name="Osman S."/>
            <person name="Markiewicz E."/>
            <person name="Oyono O.L."/>
            <person name="Patti C."/>
            <person name="Phunkhang P."/>
            <person name="Pierre F."/>
            <person name="Priest M."/>
            <person name="Raghuraman S."/>
            <person name="Rege F."/>
            <person name="Reyes R."/>
            <person name="Rise C."/>
            <person name="Rogov P."/>
            <person name="Ross K."/>
            <person name="Ryan E."/>
            <person name="Settipalli S."/>
            <person name="Shea T."/>
            <person name="Sherpa N."/>
            <person name="Shi L."/>
            <person name="Shih D."/>
            <person name="Sparrow T."/>
            <person name="Spaulding J."/>
            <person name="Stalker J."/>
            <person name="Stange-Thomann N."/>
            <person name="Stavropoulos S."/>
            <person name="Stone C."/>
            <person name="Strader C."/>
            <person name="Tesfaye S."/>
            <person name="Thomson T."/>
            <person name="Thoulutsang Y."/>
            <person name="Thoulutsang D."/>
            <person name="Topham K."/>
            <person name="Topping I."/>
            <person name="Tsamla T."/>
            <person name="Vassiliev H."/>
            <person name="Vo A."/>
            <person name="Wangchuk T."/>
            <person name="Wangdi T."/>
            <person name="Weiand M."/>
            <person name="Wilkinson J."/>
            <person name="Wilson A."/>
            <person name="Yadav S."/>
            <person name="Young G."/>
            <person name="Yu Q."/>
            <person name="Zembek L."/>
            <person name="Zhong D."/>
            <person name="Zimmer A."/>
            <person name="Zwirko Z."/>
            <person name="Jaffe D.B."/>
            <person name="Alvarez P."/>
            <person name="Brockman W."/>
            <person name="Butler J."/>
            <person name="Chin C."/>
            <person name="Gnerre S."/>
            <person name="Grabherr M."/>
            <person name="Kleber M."/>
            <person name="Mauceli E."/>
            <person name="MacCallum I."/>
        </authorList>
    </citation>
    <scope>NUCLEOTIDE SEQUENCE [LARGE SCALE GENOMIC DNA]</scope>
    <source>
        <strain evidence="7">Tucson 14024-0371.13</strain>
    </source>
</reference>
<keyword evidence="3" id="KW-0677">Repeat</keyword>
<organism evidence="6 7">
    <name type="scientific">Drosophila ananassae</name>
    <name type="common">Fruit fly</name>
    <dbReference type="NCBI Taxonomy" id="7217"/>
    <lineage>
        <taxon>Eukaryota</taxon>
        <taxon>Metazoa</taxon>
        <taxon>Ecdysozoa</taxon>
        <taxon>Arthropoda</taxon>
        <taxon>Hexapoda</taxon>
        <taxon>Insecta</taxon>
        <taxon>Pterygota</taxon>
        <taxon>Neoptera</taxon>
        <taxon>Endopterygota</taxon>
        <taxon>Diptera</taxon>
        <taxon>Brachycera</taxon>
        <taxon>Muscomorpha</taxon>
        <taxon>Ephydroidea</taxon>
        <taxon>Drosophilidae</taxon>
        <taxon>Drosophila</taxon>
        <taxon>Sophophora</taxon>
    </lineage>
</organism>
<dbReference type="OrthoDB" id="6417226at2759"/>
<protein>
    <submittedName>
        <fullName evidence="6">Uncharacterized protein, isoform G</fullName>
    </submittedName>
</protein>